<dbReference type="GO" id="GO:0005737">
    <property type="term" value="C:cytoplasm"/>
    <property type="evidence" value="ECO:0007669"/>
    <property type="project" value="UniProtKB-ARBA"/>
</dbReference>
<dbReference type="Proteomes" id="UP000230750">
    <property type="component" value="Unassembled WGS sequence"/>
</dbReference>
<dbReference type="STRING" id="307972.A0A2G8KAP4"/>
<proteinExistence type="predicted"/>
<dbReference type="EMBL" id="MRZV01000736">
    <property type="protein sequence ID" value="PIK45071.1"/>
    <property type="molecule type" value="Genomic_DNA"/>
</dbReference>
<dbReference type="PANTHER" id="PTHR13343:SF17">
    <property type="entry name" value="CELLULAR REPRESSOR OF E1A-STIMULATED GENES, ISOFORM A"/>
    <property type="match status" value="1"/>
</dbReference>
<reference evidence="2 3" key="1">
    <citation type="journal article" date="2017" name="PLoS Biol.">
        <title>The sea cucumber genome provides insights into morphological evolution and visceral regeneration.</title>
        <authorList>
            <person name="Zhang X."/>
            <person name="Sun L."/>
            <person name="Yuan J."/>
            <person name="Sun Y."/>
            <person name="Gao Y."/>
            <person name="Zhang L."/>
            <person name="Li S."/>
            <person name="Dai H."/>
            <person name="Hamel J.F."/>
            <person name="Liu C."/>
            <person name="Yu Y."/>
            <person name="Liu S."/>
            <person name="Lin W."/>
            <person name="Guo K."/>
            <person name="Jin S."/>
            <person name="Xu P."/>
            <person name="Storey K.B."/>
            <person name="Huan P."/>
            <person name="Zhang T."/>
            <person name="Zhou Y."/>
            <person name="Zhang J."/>
            <person name="Lin C."/>
            <person name="Li X."/>
            <person name="Xing L."/>
            <person name="Huo D."/>
            <person name="Sun M."/>
            <person name="Wang L."/>
            <person name="Mercier A."/>
            <person name="Li F."/>
            <person name="Yang H."/>
            <person name="Xiang J."/>
        </authorList>
    </citation>
    <scope>NUCLEOTIDE SEQUENCE [LARGE SCALE GENOMIC DNA]</scope>
    <source>
        <strain evidence="2">Shaxun</strain>
        <tissue evidence="2">Muscle</tissue>
    </source>
</reference>
<dbReference type="GO" id="GO:0005615">
    <property type="term" value="C:extracellular space"/>
    <property type="evidence" value="ECO:0007669"/>
    <property type="project" value="TreeGrafter"/>
</dbReference>
<comment type="caution">
    <text evidence="2">The sequence shown here is derived from an EMBL/GenBank/DDBJ whole genome shotgun (WGS) entry which is preliminary data.</text>
</comment>
<evidence type="ECO:0000259" key="1">
    <source>
        <dbReference type="Pfam" id="PF13883"/>
    </source>
</evidence>
<dbReference type="Pfam" id="PF13883">
    <property type="entry name" value="CREG_beta-barrel"/>
    <property type="match status" value="1"/>
</dbReference>
<evidence type="ECO:0000313" key="3">
    <source>
        <dbReference type="Proteomes" id="UP000230750"/>
    </source>
</evidence>
<sequence>MCAKANWTVMATFSYHDPITGFPYARVESCVDGLLHKGTGTPYFYLMKDGTPMQNIKKCNNVTLSYSEAEFNDIKSCTVSPTSDPENPLCSRLMLYGNSYEVTDKAEHQMAQSALFTRHPIMKDFPPGHQFTVYGFKLSYIYLLDFYGGAVSIDIADYYNV</sequence>
<dbReference type="Gene3D" id="2.30.110.10">
    <property type="entry name" value="Electron Transport, Fmn-binding Protein, Chain A"/>
    <property type="match status" value="1"/>
</dbReference>
<dbReference type="InterPro" id="IPR055343">
    <property type="entry name" value="CREG_beta-barrel"/>
</dbReference>
<name>A0A2G8KAP4_STIJA</name>
<dbReference type="OrthoDB" id="46836at2759"/>
<keyword evidence="3" id="KW-1185">Reference proteome</keyword>
<protein>
    <recommendedName>
        <fullName evidence="1">CREG-like beta-barrel domain-containing protein</fullName>
    </recommendedName>
</protein>
<accession>A0A2G8KAP4</accession>
<dbReference type="PANTHER" id="PTHR13343">
    <property type="entry name" value="CREG1 PROTEIN"/>
    <property type="match status" value="1"/>
</dbReference>
<evidence type="ECO:0000313" key="2">
    <source>
        <dbReference type="EMBL" id="PIK45071.1"/>
    </source>
</evidence>
<dbReference type="SUPFAM" id="SSF50475">
    <property type="entry name" value="FMN-binding split barrel"/>
    <property type="match status" value="1"/>
</dbReference>
<dbReference type="InterPro" id="IPR012349">
    <property type="entry name" value="Split_barrel_FMN-bd"/>
</dbReference>
<feature type="domain" description="CREG-like beta-barrel" evidence="1">
    <location>
        <begin position="3"/>
        <end position="160"/>
    </location>
</feature>
<organism evidence="2 3">
    <name type="scientific">Stichopus japonicus</name>
    <name type="common">Sea cucumber</name>
    <dbReference type="NCBI Taxonomy" id="307972"/>
    <lineage>
        <taxon>Eukaryota</taxon>
        <taxon>Metazoa</taxon>
        <taxon>Echinodermata</taxon>
        <taxon>Eleutherozoa</taxon>
        <taxon>Echinozoa</taxon>
        <taxon>Holothuroidea</taxon>
        <taxon>Aspidochirotacea</taxon>
        <taxon>Aspidochirotida</taxon>
        <taxon>Stichopodidae</taxon>
        <taxon>Apostichopus</taxon>
    </lineage>
</organism>
<dbReference type="AlphaFoldDB" id="A0A2G8KAP4"/>
<gene>
    <name evidence="2" type="ORF">BSL78_18058</name>
</gene>